<organism evidence="1 2">
    <name type="scientific">Araneus ventricosus</name>
    <name type="common">Orbweaver spider</name>
    <name type="synonym">Epeira ventricosa</name>
    <dbReference type="NCBI Taxonomy" id="182803"/>
    <lineage>
        <taxon>Eukaryota</taxon>
        <taxon>Metazoa</taxon>
        <taxon>Ecdysozoa</taxon>
        <taxon>Arthropoda</taxon>
        <taxon>Chelicerata</taxon>
        <taxon>Arachnida</taxon>
        <taxon>Araneae</taxon>
        <taxon>Araneomorphae</taxon>
        <taxon>Entelegynae</taxon>
        <taxon>Araneoidea</taxon>
        <taxon>Araneidae</taxon>
        <taxon>Araneus</taxon>
    </lineage>
</organism>
<keyword evidence="2" id="KW-1185">Reference proteome</keyword>
<dbReference type="Proteomes" id="UP000499080">
    <property type="component" value="Unassembled WGS sequence"/>
</dbReference>
<dbReference type="AlphaFoldDB" id="A0A4Y2F9D6"/>
<comment type="caution">
    <text evidence="1">The sequence shown here is derived from an EMBL/GenBank/DDBJ whole genome shotgun (WGS) entry which is preliminary data.</text>
</comment>
<name>A0A4Y2F9D6_ARAVE</name>
<gene>
    <name evidence="1" type="ORF">AVEN_40976_1</name>
</gene>
<dbReference type="EMBL" id="BGPR01000858">
    <property type="protein sequence ID" value="GBM38103.1"/>
    <property type="molecule type" value="Genomic_DNA"/>
</dbReference>
<evidence type="ECO:0000313" key="1">
    <source>
        <dbReference type="EMBL" id="GBM38103.1"/>
    </source>
</evidence>
<accession>A0A4Y2F9D6</accession>
<protein>
    <submittedName>
        <fullName evidence="1">Uncharacterized protein</fullName>
    </submittedName>
</protein>
<sequence>MIIGTKKITVREKTLDREIDFKIRIKIILLAKDIDHAVSSVDHTSTLNSNVLAFNLLNGSNISAECFENGPSVARWCTQIAPRFTHGWRKERQSKFSFPLCLLFRITEGYHLPHCPVA</sequence>
<proteinExistence type="predicted"/>
<evidence type="ECO:0000313" key="2">
    <source>
        <dbReference type="Proteomes" id="UP000499080"/>
    </source>
</evidence>
<reference evidence="1 2" key="1">
    <citation type="journal article" date="2019" name="Sci. Rep.">
        <title>Orb-weaving spider Araneus ventricosus genome elucidates the spidroin gene catalogue.</title>
        <authorList>
            <person name="Kono N."/>
            <person name="Nakamura H."/>
            <person name="Ohtoshi R."/>
            <person name="Moran D.A.P."/>
            <person name="Shinohara A."/>
            <person name="Yoshida Y."/>
            <person name="Fujiwara M."/>
            <person name="Mori M."/>
            <person name="Tomita M."/>
            <person name="Arakawa K."/>
        </authorList>
    </citation>
    <scope>NUCLEOTIDE SEQUENCE [LARGE SCALE GENOMIC DNA]</scope>
</reference>